<dbReference type="KEGG" id="lrz:BJI69_16580"/>
<protein>
    <submittedName>
        <fullName evidence="1">Uncharacterized protein</fullName>
    </submittedName>
</protein>
<reference evidence="2" key="1">
    <citation type="submission" date="2016-09" db="EMBL/GenBank/DDBJ databases">
        <authorList>
            <person name="Lysoe E."/>
        </authorList>
    </citation>
    <scope>NUCLEOTIDE SEQUENCE [LARGE SCALE GENOMIC DNA]</scope>
    <source>
        <strain evidence="2">LJ96T</strain>
    </source>
</reference>
<proteinExistence type="predicted"/>
<dbReference type="Proteomes" id="UP000182987">
    <property type="component" value="Chromosome"/>
</dbReference>
<name>A0A0G9HEK3_9GAMM</name>
<evidence type="ECO:0000313" key="1">
    <source>
        <dbReference type="EMBL" id="APG05358.1"/>
    </source>
</evidence>
<dbReference type="AlphaFoldDB" id="A0A0G9HEK3"/>
<evidence type="ECO:0000313" key="2">
    <source>
        <dbReference type="Proteomes" id="UP000182987"/>
    </source>
</evidence>
<dbReference type="PATRIC" id="fig|1440763.5.peg.657"/>
<dbReference type="STRING" id="1440763.BJI69_16580"/>
<gene>
    <name evidence="1" type="ORF">BJI69_16580</name>
</gene>
<organism evidence="1 2">
    <name type="scientific">Luteibacter rhizovicinus DSM 16549</name>
    <dbReference type="NCBI Taxonomy" id="1440763"/>
    <lineage>
        <taxon>Bacteria</taxon>
        <taxon>Pseudomonadati</taxon>
        <taxon>Pseudomonadota</taxon>
        <taxon>Gammaproteobacteria</taxon>
        <taxon>Lysobacterales</taxon>
        <taxon>Rhodanobacteraceae</taxon>
        <taxon>Luteibacter</taxon>
    </lineage>
</organism>
<dbReference type="EMBL" id="CP017480">
    <property type="protein sequence ID" value="APG05358.1"/>
    <property type="molecule type" value="Genomic_DNA"/>
</dbReference>
<accession>A0A0G9HEK3</accession>
<sequence length="350" mass="39561">MDEARVQLACIAWVDGSSPLCASAAIEPAVELEMKRWRAELAPLCQSHALASGTNIGDCIVEADNVLLQLLGCLYESWRPWHMEGRWPEASGDAKPPRWLWRHRNVALVFLSGVDQTDYFQIDKDSLAACADRYLAVRWLRHPRLDWLLVDAMMAQEVVSFGEQMKSQIWVNASLYDLSASDAYERTKGNLSALEAIRTKSRAKVILLKLWWFTVAPILLVIVLIYSNVSGAVVTGLWWALAIYGIGYLLNLASMPLLYGYRRWLSRGKVRNPRVFVARLHKAMSASYEMLDTQAISPKAVQESLAESTALGAAWPNPIRPLMDRVLDFDRSVWTPHAPFTKPMTVDEEW</sequence>
<keyword evidence="2" id="KW-1185">Reference proteome</keyword>